<evidence type="ECO:0000313" key="9">
    <source>
        <dbReference type="EMBL" id="GAA2633259.1"/>
    </source>
</evidence>
<feature type="region of interest" description="Disordered" evidence="6">
    <location>
        <begin position="221"/>
        <end position="262"/>
    </location>
</feature>
<feature type="compositionally biased region" description="Basic and acidic residues" evidence="6">
    <location>
        <begin position="509"/>
        <end position="521"/>
    </location>
</feature>
<dbReference type="InterPro" id="IPR052027">
    <property type="entry name" value="PspC"/>
</dbReference>
<dbReference type="PANTHER" id="PTHR33885:SF3">
    <property type="entry name" value="PHAGE SHOCK PROTEIN C"/>
    <property type="match status" value="1"/>
</dbReference>
<dbReference type="Pfam" id="PF04024">
    <property type="entry name" value="PspC"/>
    <property type="match status" value="1"/>
</dbReference>
<feature type="region of interest" description="Disordered" evidence="6">
    <location>
        <begin position="494"/>
        <end position="521"/>
    </location>
</feature>
<feature type="transmembrane region" description="Helical" evidence="7">
    <location>
        <begin position="334"/>
        <end position="357"/>
    </location>
</feature>
<evidence type="ECO:0000256" key="3">
    <source>
        <dbReference type="ARBA" id="ARBA00022692"/>
    </source>
</evidence>
<feature type="region of interest" description="Disordered" evidence="6">
    <location>
        <begin position="1"/>
        <end position="59"/>
    </location>
</feature>
<dbReference type="RefSeq" id="WP_344569841.1">
    <property type="nucleotide sequence ID" value="NZ_BAAARJ010000022.1"/>
</dbReference>
<sequence>MTEEEQRDADGAGAEGTGPVDAGPAGGAKEPGGKDAAKDGEKGPGKAGGSSGGPRLRRSRSHKVVGGVCGGLGRYFDLDPVIFRVPLVVLSVVGGLGLVFYGFAWLLIPVDGEKENEGRRLLSGRVEGPALSAILVALVGCGLFLASLGNRSVPFSVVLIGAVAGAAYWSQHRRRVEAAGAEGAEVDPTTAHAVADAPPETQAPPVPASPSWWREPLTKEAGAAKDGARAPGRGGAGAVSGYLWGPEDTPPDAAAPRGAGGPVRGGAGFGSGFGFGSGRGYGYGRGFGPGDRDGKWRPPGLPGAPGVPGAPGFPGGLRPARQSGSPSGPAGGSLGGLVFLLALLAAGISAAVCWNTQPLGTTLTIGLSCALAVFGLGLAVSAFVGRVGPGTVFCVILTGGLLAGTAALPHDISTQLRESHWVPASAAQVKPHYALGSGAGELDLRGTGLKKGQTLRSSARVGAGQLKVVVPADALVKATMDVGVGEMRVPRSLDADGNVADDSSGGFGQERKATLRPFDGAKPRGTVELKLSVGVGQAEIVRELPKGDRSDQVRAPQPPATPAEPTLEDGNR</sequence>
<evidence type="ECO:0000313" key="10">
    <source>
        <dbReference type="Proteomes" id="UP001501447"/>
    </source>
</evidence>
<comment type="caution">
    <text evidence="9">The sequence shown here is derived from an EMBL/GenBank/DDBJ whole genome shotgun (WGS) entry which is preliminary data.</text>
</comment>
<keyword evidence="10" id="KW-1185">Reference proteome</keyword>
<evidence type="ECO:0000256" key="5">
    <source>
        <dbReference type="ARBA" id="ARBA00023136"/>
    </source>
</evidence>
<proteinExistence type="predicted"/>
<keyword evidence="5 7" id="KW-0472">Membrane</keyword>
<keyword evidence="2" id="KW-1003">Cell membrane</keyword>
<evidence type="ECO:0000256" key="6">
    <source>
        <dbReference type="SAM" id="MobiDB-lite"/>
    </source>
</evidence>
<feature type="transmembrane region" description="Helical" evidence="7">
    <location>
        <begin position="391"/>
        <end position="409"/>
    </location>
</feature>
<feature type="transmembrane region" description="Helical" evidence="7">
    <location>
        <begin position="129"/>
        <end position="146"/>
    </location>
</feature>
<feature type="transmembrane region" description="Helical" evidence="7">
    <location>
        <begin position="81"/>
        <end position="108"/>
    </location>
</feature>
<protein>
    <submittedName>
        <fullName evidence="9">PspC domain-containing protein</fullName>
    </submittedName>
</protein>
<gene>
    <name evidence="9" type="ORF">GCM10009863_56730</name>
</gene>
<reference evidence="10" key="1">
    <citation type="journal article" date="2019" name="Int. J. Syst. Evol. Microbiol.">
        <title>The Global Catalogue of Microorganisms (GCM) 10K type strain sequencing project: providing services to taxonomists for standard genome sequencing and annotation.</title>
        <authorList>
            <consortium name="The Broad Institute Genomics Platform"/>
            <consortium name="The Broad Institute Genome Sequencing Center for Infectious Disease"/>
            <person name="Wu L."/>
            <person name="Ma J."/>
        </authorList>
    </citation>
    <scope>NUCLEOTIDE SEQUENCE [LARGE SCALE GENOMIC DNA]</scope>
    <source>
        <strain evidence="10">JCM 16373</strain>
    </source>
</reference>
<evidence type="ECO:0000259" key="8">
    <source>
        <dbReference type="Pfam" id="PF04024"/>
    </source>
</evidence>
<evidence type="ECO:0000256" key="2">
    <source>
        <dbReference type="ARBA" id="ARBA00022475"/>
    </source>
</evidence>
<keyword evidence="3 7" id="KW-0812">Transmembrane</keyword>
<dbReference type="Proteomes" id="UP001501447">
    <property type="component" value="Unassembled WGS sequence"/>
</dbReference>
<evidence type="ECO:0000256" key="1">
    <source>
        <dbReference type="ARBA" id="ARBA00004162"/>
    </source>
</evidence>
<evidence type="ECO:0000256" key="4">
    <source>
        <dbReference type="ARBA" id="ARBA00022989"/>
    </source>
</evidence>
<name>A0ABP6D427_9ACTN</name>
<evidence type="ECO:0000256" key="7">
    <source>
        <dbReference type="SAM" id="Phobius"/>
    </source>
</evidence>
<feature type="region of interest" description="Disordered" evidence="6">
    <location>
        <begin position="284"/>
        <end position="329"/>
    </location>
</feature>
<dbReference type="EMBL" id="BAAARJ010000022">
    <property type="protein sequence ID" value="GAA2633259.1"/>
    <property type="molecule type" value="Genomic_DNA"/>
</dbReference>
<feature type="transmembrane region" description="Helical" evidence="7">
    <location>
        <begin position="363"/>
        <end position="384"/>
    </location>
</feature>
<feature type="region of interest" description="Disordered" evidence="6">
    <location>
        <begin position="541"/>
        <end position="572"/>
    </location>
</feature>
<keyword evidence="4 7" id="KW-1133">Transmembrane helix</keyword>
<dbReference type="InterPro" id="IPR007168">
    <property type="entry name" value="Phageshock_PspC_N"/>
</dbReference>
<feature type="transmembrane region" description="Helical" evidence="7">
    <location>
        <begin position="152"/>
        <end position="169"/>
    </location>
</feature>
<feature type="domain" description="Phage shock protein PspC N-terminal" evidence="8">
    <location>
        <begin position="55"/>
        <end position="110"/>
    </location>
</feature>
<feature type="compositionally biased region" description="Basic and acidic residues" evidence="6">
    <location>
        <begin position="541"/>
        <end position="552"/>
    </location>
</feature>
<feature type="compositionally biased region" description="Basic and acidic residues" evidence="6">
    <location>
        <begin position="31"/>
        <end position="44"/>
    </location>
</feature>
<comment type="subcellular location">
    <subcellularLocation>
        <location evidence="1">Cell membrane</location>
        <topology evidence="1">Single-pass membrane protein</topology>
    </subcellularLocation>
</comment>
<organism evidence="9 10">
    <name type="scientific">Streptomyces axinellae</name>
    <dbReference type="NCBI Taxonomy" id="552788"/>
    <lineage>
        <taxon>Bacteria</taxon>
        <taxon>Bacillati</taxon>
        <taxon>Actinomycetota</taxon>
        <taxon>Actinomycetes</taxon>
        <taxon>Kitasatosporales</taxon>
        <taxon>Streptomycetaceae</taxon>
        <taxon>Streptomyces</taxon>
    </lineage>
</organism>
<dbReference type="PANTHER" id="PTHR33885">
    <property type="entry name" value="PHAGE SHOCK PROTEIN C"/>
    <property type="match status" value="1"/>
</dbReference>
<accession>A0ABP6D427</accession>